<protein>
    <submittedName>
        <fullName evidence="4">Non-reducing end beta-L-arabinofuranosidase</fullName>
        <ecNumber evidence="4">3.2.1.185</ecNumber>
    </submittedName>
</protein>
<dbReference type="GO" id="GO:0005975">
    <property type="term" value="P:carbohydrate metabolic process"/>
    <property type="evidence" value="ECO:0007669"/>
    <property type="project" value="InterPro"/>
</dbReference>
<evidence type="ECO:0000259" key="3">
    <source>
        <dbReference type="Pfam" id="PF20737"/>
    </source>
</evidence>
<dbReference type="Pfam" id="PF20736">
    <property type="entry name" value="Glyco_hydro127M"/>
    <property type="match status" value="1"/>
</dbReference>
<dbReference type="EMBL" id="VSSQ01002962">
    <property type="protein sequence ID" value="MPM18329.1"/>
    <property type="molecule type" value="Genomic_DNA"/>
</dbReference>
<dbReference type="Pfam" id="PF20737">
    <property type="entry name" value="Glyco_hydro127C"/>
    <property type="match status" value="1"/>
</dbReference>
<dbReference type="InterPro" id="IPR049049">
    <property type="entry name" value="Beta-AFase-like_GH127_C"/>
</dbReference>
<dbReference type="InterPro" id="IPR012878">
    <property type="entry name" value="Beta-AFase-like_GH127_cat"/>
</dbReference>
<dbReference type="Pfam" id="PF07944">
    <property type="entry name" value="Beta-AFase-like_GH127_cat"/>
    <property type="match status" value="1"/>
</dbReference>
<evidence type="ECO:0000259" key="1">
    <source>
        <dbReference type="Pfam" id="PF07944"/>
    </source>
</evidence>
<reference evidence="4" key="1">
    <citation type="submission" date="2019-08" db="EMBL/GenBank/DDBJ databases">
        <authorList>
            <person name="Kucharzyk K."/>
            <person name="Murdoch R.W."/>
            <person name="Higgins S."/>
            <person name="Loffler F."/>
        </authorList>
    </citation>
    <scope>NUCLEOTIDE SEQUENCE</scope>
</reference>
<dbReference type="InterPro" id="IPR049046">
    <property type="entry name" value="Beta-AFase-like_GH127_middle"/>
</dbReference>
<feature type="domain" description="Non-reducing end beta-L-arabinofuranosidase-like GH127 middle" evidence="2">
    <location>
        <begin position="442"/>
        <end position="539"/>
    </location>
</feature>
<comment type="caution">
    <text evidence="4">The sequence shown here is derived from an EMBL/GenBank/DDBJ whole genome shotgun (WGS) entry which is preliminary data.</text>
</comment>
<name>A0A644XQA1_9ZZZZ</name>
<keyword evidence="4" id="KW-0378">Hydrolase</keyword>
<dbReference type="InterPro" id="IPR049174">
    <property type="entry name" value="Beta-AFase-like"/>
</dbReference>
<proteinExistence type="predicted"/>
<feature type="domain" description="Non-reducing end beta-L-arabinofuranosidase-like GH127 C-terminal" evidence="3">
    <location>
        <begin position="541"/>
        <end position="653"/>
    </location>
</feature>
<organism evidence="4">
    <name type="scientific">bioreactor metagenome</name>
    <dbReference type="NCBI Taxonomy" id="1076179"/>
    <lineage>
        <taxon>unclassified sequences</taxon>
        <taxon>metagenomes</taxon>
        <taxon>ecological metagenomes</taxon>
    </lineage>
</organism>
<feature type="domain" description="Non-reducing end beta-L-arabinofuranosidase-like GH127 catalytic" evidence="1">
    <location>
        <begin position="17"/>
        <end position="431"/>
    </location>
</feature>
<gene>
    <name evidence="4" type="primary">hypBA1_1</name>
    <name evidence="4" type="ORF">SDC9_64738</name>
</gene>
<dbReference type="EC" id="3.2.1.185" evidence="4"/>
<dbReference type="PANTHER" id="PTHR43465:SF2">
    <property type="entry name" value="DUF1680 DOMAIN PROTEIN (AFU_ORTHOLOGUE AFUA_1G08910)"/>
    <property type="match status" value="1"/>
</dbReference>
<evidence type="ECO:0000259" key="2">
    <source>
        <dbReference type="Pfam" id="PF20736"/>
    </source>
</evidence>
<dbReference type="InterPro" id="IPR008928">
    <property type="entry name" value="6-hairpin_glycosidase_sf"/>
</dbReference>
<evidence type="ECO:0000313" key="4">
    <source>
        <dbReference type="EMBL" id="MPM18329.1"/>
    </source>
</evidence>
<dbReference type="PANTHER" id="PTHR43465">
    <property type="entry name" value="DUF1680 DOMAIN PROTEIN (AFU_ORTHOLOGUE AFUA_1G08910)"/>
    <property type="match status" value="1"/>
</dbReference>
<dbReference type="GO" id="GO:0102478">
    <property type="term" value="F:beta-L-arabinofuranosidase activity"/>
    <property type="evidence" value="ECO:0007669"/>
    <property type="project" value="UniProtKB-EC"/>
</dbReference>
<accession>A0A644XQA1</accession>
<sequence length="655" mass="75437">MSATRMSVLNPISYKHVDFPQGFWKQRQELNHSVTLKAEYEQLEKTGRVASLSHQWKEGDWYKPHHYWDSDIAKWIEAAAYVLGKQEDRDIEEKVDNLVDLMCSRQMEDGYFNTYFSTVGKGKRWTNVYVMHELYCAGHLIEAAVAYYEATGKEAFLSMMRRYTDHILTIFGPEESKIHGYPGHEEIELALVKLYRVTNHRPYLELAAYFINERGTQPHFFEREAVGRGEDPDKNPLRDILNRNYLSEGHYASYQAHKPVREQTEAVGHAVRAMYLYTAMADVAGELGDESLLQACRNLWKNVTKARMSITGGVGTLEFGERFTFDYDLPNESVYNETCASIGLIFWAHRMLQIEKDSVYADVMEQTLYNGVISGISLTGDHFFYSNHLACQPELYTHNVSRNPRLLPERQSWFEVSCCPPNLARLTASLGQYLYSTTEEDLYVHLYTANTVKNSIGGKAFELKTTTNYPWDGKVNFSFVSDEPISFTLYARIPAWCKQPRVSINKKPYTFTDKDLVKGYLPIERTWKSGDELDLDLPMGVRYIQAHPAVRHNTGRVAVARGPMMYCFEEVDNGKRLQDVVLNTHANAEVVWKDDLLGGVQVIKLKGASRSLSQWEDVLYQEVAPEWEERSLTAIPYFTWSNRALGEMIVWIRNT</sequence>
<dbReference type="AlphaFoldDB" id="A0A644XQA1"/>
<keyword evidence="4" id="KW-0326">Glycosidase</keyword>
<dbReference type="SUPFAM" id="SSF48208">
    <property type="entry name" value="Six-hairpin glycosidases"/>
    <property type="match status" value="1"/>
</dbReference>